<sequence length="187" mass="21193">MVWLFDDERVLLHQGIGLEAFNELPDRKAVHALYECCNSVTLARDLSRGRPYADHTALFRRADALLFSLSESSIDDILQAYPHVGRRPRSTKSQAEQCSVWDESPEVMAELATAVQDYADQFGFDFVMHIGGLAREVCAKSVIAAVRDRMHHDPETERKVVCNELARINRSRLERMLGPEGGYDNWG</sequence>
<evidence type="ECO:0000256" key="3">
    <source>
        <dbReference type="ARBA" id="ARBA00012257"/>
    </source>
</evidence>
<dbReference type="NCBIfam" id="NF010372">
    <property type="entry name" value="PRK13798.1"/>
    <property type="match status" value="1"/>
</dbReference>
<dbReference type="AlphaFoldDB" id="A0A1Y5P7X5"/>
<keyword evidence="5" id="KW-0210">Decarboxylase</keyword>
<dbReference type="Pfam" id="PF09349">
    <property type="entry name" value="OHCU_decarbox"/>
    <property type="match status" value="1"/>
</dbReference>
<dbReference type="GO" id="GO:0051997">
    <property type="term" value="F:2-oxo-4-hydroxy-4-carboxy-5-ureidoimidazoline decarboxylase activity"/>
    <property type="evidence" value="ECO:0007669"/>
    <property type="project" value="UniProtKB-EC"/>
</dbReference>
<name>A0A1Y5P7X5_9MYCO</name>
<keyword evidence="4" id="KW-0659">Purine metabolism</keyword>
<dbReference type="InterPro" id="IPR018020">
    <property type="entry name" value="OHCU_decarboxylase"/>
</dbReference>
<evidence type="ECO:0000256" key="4">
    <source>
        <dbReference type="ARBA" id="ARBA00022631"/>
    </source>
</evidence>
<comment type="catalytic activity">
    <reaction evidence="1">
        <text>5-hydroxy-2-oxo-4-ureido-2,5-dihydro-1H-imidazole-5-carboxylate + H(+) = (S)-allantoin + CO2</text>
        <dbReference type="Rhea" id="RHEA:26301"/>
        <dbReference type="ChEBI" id="CHEBI:15378"/>
        <dbReference type="ChEBI" id="CHEBI:15678"/>
        <dbReference type="ChEBI" id="CHEBI:16526"/>
        <dbReference type="ChEBI" id="CHEBI:58639"/>
        <dbReference type="EC" id="4.1.1.97"/>
    </reaction>
</comment>
<dbReference type="SUPFAM" id="SSF158694">
    <property type="entry name" value="UraD-Like"/>
    <property type="match status" value="1"/>
</dbReference>
<evidence type="ECO:0000313" key="8">
    <source>
        <dbReference type="EMBL" id="SBS74812.1"/>
    </source>
</evidence>
<dbReference type="GO" id="GO:0019628">
    <property type="term" value="P:urate catabolic process"/>
    <property type="evidence" value="ECO:0007669"/>
    <property type="project" value="TreeGrafter"/>
</dbReference>
<gene>
    <name evidence="8" type="ORF">MHPYR_20222</name>
</gene>
<comment type="pathway">
    <text evidence="2">Purine metabolism; urate degradation; (S)-allantoin from urate: step 3/3.</text>
</comment>
<keyword evidence="6" id="KW-0456">Lyase</keyword>
<dbReference type="EC" id="4.1.1.97" evidence="3"/>
<protein>
    <recommendedName>
        <fullName evidence="3">2-oxo-4-hydroxy-4-carboxy-5-ureidoimidazoline decarboxylase</fullName>
        <ecNumber evidence="3">4.1.1.97</ecNumber>
    </recommendedName>
</protein>
<organism evidence="8">
    <name type="scientific">uncultured Mycobacterium sp</name>
    <dbReference type="NCBI Taxonomy" id="171292"/>
    <lineage>
        <taxon>Bacteria</taxon>
        <taxon>Bacillati</taxon>
        <taxon>Actinomycetota</taxon>
        <taxon>Actinomycetes</taxon>
        <taxon>Mycobacteriales</taxon>
        <taxon>Mycobacteriaceae</taxon>
        <taxon>Mycobacterium</taxon>
        <taxon>environmental samples</taxon>
    </lineage>
</organism>
<evidence type="ECO:0000256" key="6">
    <source>
        <dbReference type="ARBA" id="ARBA00023239"/>
    </source>
</evidence>
<evidence type="ECO:0000256" key="5">
    <source>
        <dbReference type="ARBA" id="ARBA00022793"/>
    </source>
</evidence>
<reference evidence="8" key="1">
    <citation type="submission" date="2016-03" db="EMBL/GenBank/DDBJ databases">
        <authorList>
            <person name="Ploux O."/>
        </authorList>
    </citation>
    <scope>NUCLEOTIDE SEQUENCE</scope>
    <source>
        <strain evidence="8">UC10</strain>
    </source>
</reference>
<dbReference type="EMBL" id="FLQS01000012">
    <property type="protein sequence ID" value="SBS74812.1"/>
    <property type="molecule type" value="Genomic_DNA"/>
</dbReference>
<dbReference type="PANTHER" id="PTHR43466:SF1">
    <property type="entry name" value="2-OXO-4-HYDROXY-4-CARBOXY-5-UREIDOIMIDAZOLINE DECARBOXYLASE-RELATED"/>
    <property type="match status" value="1"/>
</dbReference>
<evidence type="ECO:0000256" key="2">
    <source>
        <dbReference type="ARBA" id="ARBA00004754"/>
    </source>
</evidence>
<evidence type="ECO:0000259" key="7">
    <source>
        <dbReference type="Pfam" id="PF09349"/>
    </source>
</evidence>
<dbReference type="Gene3D" id="1.10.3330.10">
    <property type="entry name" value="Oxo-4-hydroxy-4-carboxy-5-ureidoimidazoline decarboxylase"/>
    <property type="match status" value="1"/>
</dbReference>
<dbReference type="GO" id="GO:0006144">
    <property type="term" value="P:purine nucleobase metabolic process"/>
    <property type="evidence" value="ECO:0007669"/>
    <property type="project" value="UniProtKB-KW"/>
</dbReference>
<dbReference type="PANTHER" id="PTHR43466">
    <property type="entry name" value="2-OXO-4-HYDROXY-4-CARBOXY-5-UREIDOIMIDAZOLINE DECARBOXYLASE-RELATED"/>
    <property type="match status" value="1"/>
</dbReference>
<feature type="domain" description="Oxo-4-hydroxy-4-carboxy-5-ureidoimidazoline decarboxylase" evidence="7">
    <location>
        <begin position="22"/>
        <end position="174"/>
    </location>
</feature>
<dbReference type="InterPro" id="IPR036778">
    <property type="entry name" value="OHCU_decarboxylase_sf"/>
</dbReference>
<evidence type="ECO:0000256" key="1">
    <source>
        <dbReference type="ARBA" id="ARBA00001163"/>
    </source>
</evidence>
<proteinExistence type="predicted"/>
<accession>A0A1Y5P7X5</accession>